<comment type="caution">
    <text evidence="1">The sequence shown here is derived from an EMBL/GenBank/DDBJ whole genome shotgun (WGS) entry which is preliminary data.</text>
</comment>
<proteinExistence type="predicted"/>
<reference evidence="1 2" key="1">
    <citation type="submission" date="2024-09" db="EMBL/GenBank/DDBJ databases">
        <authorList>
            <person name="Sun Q."/>
            <person name="Mori K."/>
        </authorList>
    </citation>
    <scope>NUCLEOTIDE SEQUENCE [LARGE SCALE GENOMIC DNA]</scope>
    <source>
        <strain evidence="1 2">JCM 3307</strain>
    </source>
</reference>
<protein>
    <submittedName>
        <fullName evidence="1">Uncharacterized protein</fullName>
    </submittedName>
</protein>
<name>A0ABV5MBP5_9ACTN</name>
<sequence>MLATMIAAAATAGVYALLIARHVLRSTAPGRLHRRRAAAEGLATARLFTGDLDRATYRAELETLAALDAAERPLVVPAAEH</sequence>
<accession>A0ABV5MBP5</accession>
<dbReference type="RefSeq" id="WP_223102293.1">
    <property type="nucleotide sequence ID" value="NZ_CP061913.1"/>
</dbReference>
<gene>
    <name evidence="1" type="ORF">ACFFTR_24610</name>
</gene>
<dbReference type="EMBL" id="JBHMCA010000046">
    <property type="protein sequence ID" value="MFB9446278.1"/>
    <property type="molecule type" value="Genomic_DNA"/>
</dbReference>
<dbReference type="Proteomes" id="UP001589608">
    <property type="component" value="Unassembled WGS sequence"/>
</dbReference>
<evidence type="ECO:0000313" key="2">
    <source>
        <dbReference type="Proteomes" id="UP001589608"/>
    </source>
</evidence>
<organism evidence="1 2">
    <name type="scientific">Dactylosporangium vinaceum</name>
    <dbReference type="NCBI Taxonomy" id="53362"/>
    <lineage>
        <taxon>Bacteria</taxon>
        <taxon>Bacillati</taxon>
        <taxon>Actinomycetota</taxon>
        <taxon>Actinomycetes</taxon>
        <taxon>Micromonosporales</taxon>
        <taxon>Micromonosporaceae</taxon>
        <taxon>Dactylosporangium</taxon>
    </lineage>
</organism>
<keyword evidence="2" id="KW-1185">Reference proteome</keyword>
<evidence type="ECO:0000313" key="1">
    <source>
        <dbReference type="EMBL" id="MFB9446278.1"/>
    </source>
</evidence>